<dbReference type="EMBL" id="JBHUHZ010000001">
    <property type="protein sequence ID" value="MFD2162252.1"/>
    <property type="molecule type" value="Genomic_DNA"/>
</dbReference>
<keyword evidence="2" id="KW-1185">Reference proteome</keyword>
<dbReference type="Proteomes" id="UP001597387">
    <property type="component" value="Unassembled WGS sequence"/>
</dbReference>
<sequence>MTYLFHELDKLCSAFNFSTNYPQGHACLMKNFRSETDKIRTQLKDVYFKPHCQHTFEKFVSLHHTALVERLDDLSLLLKNSSEAPGLSMPTTLHEHKEAILSAYALLSDLLEFLHTCFSLFLPKHLPIPRQSLQAPVQEIREAKEFVELVLNTSCGIELKHLVIKPFDNFLSGENNHTWHQLFYCRALHTELQWLIENVQPNTESLMWMLYRLNYNDPSFYHLLTTYIRQLDGDNYLETLYDTRRKIRQLLIVPNLFYREEQASIGKLVENWLSEEIAYIIKTAKLPMKVETVSGLPEIVPAEKLQANMSVAELACLFKVMSDSGLIKIPNYKEFFQSVVSTYRTKQSPTISAESFRTKFYSSEPGIKKTVKQYIITLMNQINLNP</sequence>
<comment type="caution">
    <text evidence="1">The sequence shown here is derived from an EMBL/GenBank/DDBJ whole genome shotgun (WGS) entry which is preliminary data.</text>
</comment>
<evidence type="ECO:0000313" key="1">
    <source>
        <dbReference type="EMBL" id="MFD2162252.1"/>
    </source>
</evidence>
<accession>A0ABW4ZKU6</accession>
<dbReference type="RefSeq" id="WP_255903986.1">
    <property type="nucleotide sequence ID" value="NZ_JAFMZO010000003.1"/>
</dbReference>
<organism evidence="1 2">
    <name type="scientific">Paradesertivirga mongoliensis</name>
    <dbReference type="NCBI Taxonomy" id="2100740"/>
    <lineage>
        <taxon>Bacteria</taxon>
        <taxon>Pseudomonadati</taxon>
        <taxon>Bacteroidota</taxon>
        <taxon>Sphingobacteriia</taxon>
        <taxon>Sphingobacteriales</taxon>
        <taxon>Sphingobacteriaceae</taxon>
        <taxon>Paradesertivirga</taxon>
    </lineage>
</organism>
<gene>
    <name evidence="1" type="ORF">ACFSJU_07595</name>
</gene>
<evidence type="ECO:0000313" key="2">
    <source>
        <dbReference type="Proteomes" id="UP001597387"/>
    </source>
</evidence>
<reference evidence="2" key="1">
    <citation type="journal article" date="2019" name="Int. J. Syst. Evol. Microbiol.">
        <title>The Global Catalogue of Microorganisms (GCM) 10K type strain sequencing project: providing services to taxonomists for standard genome sequencing and annotation.</title>
        <authorList>
            <consortium name="The Broad Institute Genomics Platform"/>
            <consortium name="The Broad Institute Genome Sequencing Center for Infectious Disease"/>
            <person name="Wu L."/>
            <person name="Ma J."/>
        </authorList>
    </citation>
    <scope>NUCLEOTIDE SEQUENCE [LARGE SCALE GENOMIC DNA]</scope>
    <source>
        <strain evidence="2">KCTC 42217</strain>
    </source>
</reference>
<name>A0ABW4ZKU6_9SPHI</name>
<proteinExistence type="predicted"/>
<protein>
    <submittedName>
        <fullName evidence="1">Uncharacterized protein</fullName>
    </submittedName>
</protein>